<accession>A0A3M7S1J1</accession>
<dbReference type="Proteomes" id="UP000276133">
    <property type="component" value="Unassembled WGS sequence"/>
</dbReference>
<keyword evidence="1" id="KW-0472">Membrane</keyword>
<dbReference type="EMBL" id="REGN01002213">
    <property type="protein sequence ID" value="RNA29495.1"/>
    <property type="molecule type" value="Genomic_DNA"/>
</dbReference>
<feature type="transmembrane region" description="Helical" evidence="1">
    <location>
        <begin position="32"/>
        <end position="49"/>
    </location>
</feature>
<organism evidence="2 3">
    <name type="scientific">Brachionus plicatilis</name>
    <name type="common">Marine rotifer</name>
    <name type="synonym">Brachionus muelleri</name>
    <dbReference type="NCBI Taxonomy" id="10195"/>
    <lineage>
        <taxon>Eukaryota</taxon>
        <taxon>Metazoa</taxon>
        <taxon>Spiralia</taxon>
        <taxon>Gnathifera</taxon>
        <taxon>Rotifera</taxon>
        <taxon>Eurotatoria</taxon>
        <taxon>Monogononta</taxon>
        <taxon>Pseudotrocha</taxon>
        <taxon>Ploima</taxon>
        <taxon>Brachionidae</taxon>
        <taxon>Brachionus</taxon>
    </lineage>
</organism>
<comment type="caution">
    <text evidence="2">The sequence shown here is derived from an EMBL/GenBank/DDBJ whole genome shotgun (WGS) entry which is preliminary data.</text>
</comment>
<gene>
    <name evidence="2" type="ORF">BpHYR1_014065</name>
</gene>
<feature type="non-terminal residue" evidence="2">
    <location>
        <position position="82"/>
    </location>
</feature>
<evidence type="ECO:0000256" key="1">
    <source>
        <dbReference type="SAM" id="Phobius"/>
    </source>
</evidence>
<keyword evidence="1" id="KW-1133">Transmembrane helix</keyword>
<protein>
    <submittedName>
        <fullName evidence="2">Uncharacterized protein</fullName>
    </submittedName>
</protein>
<evidence type="ECO:0000313" key="2">
    <source>
        <dbReference type="EMBL" id="RNA29495.1"/>
    </source>
</evidence>
<name>A0A3M7S1J1_BRAPC</name>
<sequence>MNKRRIINSLISVNLLRCVTNFKRIIVRKGRLSLNLVLVISAIMLGKIFRIRKDPLSLLIGIFFKFFEREFGTILNNSSGKR</sequence>
<keyword evidence="1" id="KW-0812">Transmembrane</keyword>
<evidence type="ECO:0000313" key="3">
    <source>
        <dbReference type="Proteomes" id="UP000276133"/>
    </source>
</evidence>
<proteinExistence type="predicted"/>
<reference evidence="2 3" key="1">
    <citation type="journal article" date="2018" name="Sci. Rep.">
        <title>Genomic signatures of local adaptation to the degree of environmental predictability in rotifers.</title>
        <authorList>
            <person name="Franch-Gras L."/>
            <person name="Hahn C."/>
            <person name="Garcia-Roger E.M."/>
            <person name="Carmona M.J."/>
            <person name="Serra M."/>
            <person name="Gomez A."/>
        </authorList>
    </citation>
    <scope>NUCLEOTIDE SEQUENCE [LARGE SCALE GENOMIC DNA]</scope>
    <source>
        <strain evidence="2">HYR1</strain>
    </source>
</reference>
<dbReference type="AlphaFoldDB" id="A0A3M7S1J1"/>
<keyword evidence="3" id="KW-1185">Reference proteome</keyword>